<feature type="region of interest" description="Disordered" evidence="1">
    <location>
        <begin position="75"/>
        <end position="129"/>
    </location>
</feature>
<feature type="non-terminal residue" evidence="2">
    <location>
        <position position="129"/>
    </location>
</feature>
<dbReference type="EMBL" id="ASPP01005835">
    <property type="protein sequence ID" value="ETO29810.1"/>
    <property type="molecule type" value="Genomic_DNA"/>
</dbReference>
<sequence>MNAEEGSTEGDETHSDEMVENPSKKGAIDNTQNNRNLFNPKDVKHWETSDVKEMESSMKQELRRLNHQSVKFQSKAQGFGLNSKDVASGYVSGHDNEEESMTEADQTGAENDDMNPPVPSTAKVSKKEQ</sequence>
<feature type="region of interest" description="Disordered" evidence="1">
    <location>
        <begin position="1"/>
        <end position="60"/>
    </location>
</feature>
<feature type="compositionally biased region" description="Acidic residues" evidence="1">
    <location>
        <begin position="1"/>
        <end position="10"/>
    </location>
</feature>
<gene>
    <name evidence="2" type="ORF">RFI_07313</name>
</gene>
<dbReference type="Proteomes" id="UP000023152">
    <property type="component" value="Unassembled WGS sequence"/>
</dbReference>
<evidence type="ECO:0000313" key="3">
    <source>
        <dbReference type="Proteomes" id="UP000023152"/>
    </source>
</evidence>
<feature type="compositionally biased region" description="Basic and acidic residues" evidence="1">
    <location>
        <begin position="11"/>
        <end position="27"/>
    </location>
</feature>
<comment type="caution">
    <text evidence="2">The sequence shown here is derived from an EMBL/GenBank/DDBJ whole genome shotgun (WGS) entry which is preliminary data.</text>
</comment>
<reference evidence="2 3" key="1">
    <citation type="journal article" date="2013" name="Curr. Biol.">
        <title>The Genome of the Foraminiferan Reticulomyxa filosa.</title>
        <authorList>
            <person name="Glockner G."/>
            <person name="Hulsmann N."/>
            <person name="Schleicher M."/>
            <person name="Noegel A.A."/>
            <person name="Eichinger L."/>
            <person name="Gallinger C."/>
            <person name="Pawlowski J."/>
            <person name="Sierra R."/>
            <person name="Euteneuer U."/>
            <person name="Pillet L."/>
            <person name="Moustafa A."/>
            <person name="Platzer M."/>
            <person name="Groth M."/>
            <person name="Szafranski K."/>
            <person name="Schliwa M."/>
        </authorList>
    </citation>
    <scope>NUCLEOTIDE SEQUENCE [LARGE SCALE GENOMIC DNA]</scope>
</reference>
<protein>
    <submittedName>
        <fullName evidence="2">Uncharacterized protein</fullName>
    </submittedName>
</protein>
<evidence type="ECO:0000256" key="1">
    <source>
        <dbReference type="SAM" id="MobiDB-lite"/>
    </source>
</evidence>
<evidence type="ECO:0000313" key="2">
    <source>
        <dbReference type="EMBL" id="ETO29810.1"/>
    </source>
</evidence>
<dbReference type="AlphaFoldDB" id="X6NU38"/>
<keyword evidence="3" id="KW-1185">Reference proteome</keyword>
<proteinExistence type="predicted"/>
<name>X6NU38_RETFI</name>
<accession>X6NU38</accession>
<organism evidence="2 3">
    <name type="scientific">Reticulomyxa filosa</name>
    <dbReference type="NCBI Taxonomy" id="46433"/>
    <lineage>
        <taxon>Eukaryota</taxon>
        <taxon>Sar</taxon>
        <taxon>Rhizaria</taxon>
        <taxon>Retaria</taxon>
        <taxon>Foraminifera</taxon>
        <taxon>Monothalamids</taxon>
        <taxon>Reticulomyxidae</taxon>
        <taxon>Reticulomyxa</taxon>
    </lineage>
</organism>
<feature type="compositionally biased region" description="Basic and acidic residues" evidence="1">
    <location>
        <begin position="41"/>
        <end position="60"/>
    </location>
</feature>